<dbReference type="EMBL" id="BAABAH010000010">
    <property type="protein sequence ID" value="GAA3824806.1"/>
    <property type="molecule type" value="Genomic_DNA"/>
</dbReference>
<comment type="caution">
    <text evidence="6">The sequence shown here is derived from an EMBL/GenBank/DDBJ whole genome shotgun (WGS) entry which is preliminary data.</text>
</comment>
<gene>
    <name evidence="6" type="ORF">GCM10022242_27730</name>
</gene>
<comment type="subcellular location">
    <subcellularLocation>
        <location evidence="1">Membrane</location>
        <topology evidence="1">Multi-pass membrane protein</topology>
    </subcellularLocation>
</comment>
<accession>A0ABP7IR13</accession>
<dbReference type="CDD" id="cd17393">
    <property type="entry name" value="MFS_MosC_like"/>
    <property type="match status" value="1"/>
</dbReference>
<dbReference type="SUPFAM" id="SSF103473">
    <property type="entry name" value="MFS general substrate transporter"/>
    <property type="match status" value="1"/>
</dbReference>
<feature type="transmembrane region" description="Helical" evidence="5">
    <location>
        <begin position="171"/>
        <end position="194"/>
    </location>
</feature>
<feature type="transmembrane region" description="Helical" evidence="5">
    <location>
        <begin position="222"/>
        <end position="243"/>
    </location>
</feature>
<dbReference type="InterPro" id="IPR011701">
    <property type="entry name" value="MFS"/>
</dbReference>
<evidence type="ECO:0000256" key="5">
    <source>
        <dbReference type="SAM" id="Phobius"/>
    </source>
</evidence>
<feature type="transmembrane region" description="Helical" evidence="5">
    <location>
        <begin position="345"/>
        <end position="363"/>
    </location>
</feature>
<reference evidence="7" key="1">
    <citation type="journal article" date="2019" name="Int. J. Syst. Evol. Microbiol.">
        <title>The Global Catalogue of Microorganisms (GCM) 10K type strain sequencing project: providing services to taxonomists for standard genome sequencing and annotation.</title>
        <authorList>
            <consortium name="The Broad Institute Genomics Platform"/>
            <consortium name="The Broad Institute Genome Sequencing Center for Infectious Disease"/>
            <person name="Wu L."/>
            <person name="Ma J."/>
        </authorList>
    </citation>
    <scope>NUCLEOTIDE SEQUENCE [LARGE SCALE GENOMIC DNA]</scope>
    <source>
        <strain evidence="7">JCM 16953</strain>
    </source>
</reference>
<organism evidence="6 7">
    <name type="scientific">Nocardioides panacisoli</name>
    <dbReference type="NCBI Taxonomy" id="627624"/>
    <lineage>
        <taxon>Bacteria</taxon>
        <taxon>Bacillati</taxon>
        <taxon>Actinomycetota</taxon>
        <taxon>Actinomycetes</taxon>
        <taxon>Propionibacteriales</taxon>
        <taxon>Nocardioidaceae</taxon>
        <taxon>Nocardioides</taxon>
    </lineage>
</organism>
<keyword evidence="7" id="KW-1185">Reference proteome</keyword>
<dbReference type="InterPro" id="IPR051788">
    <property type="entry name" value="MFS_Transporter"/>
</dbReference>
<dbReference type="PANTHER" id="PTHR23514:SF13">
    <property type="entry name" value="INNER MEMBRANE PROTEIN YBJJ"/>
    <property type="match status" value="1"/>
</dbReference>
<feature type="transmembrane region" description="Helical" evidence="5">
    <location>
        <begin position="51"/>
        <end position="73"/>
    </location>
</feature>
<feature type="transmembrane region" description="Helical" evidence="5">
    <location>
        <begin position="146"/>
        <end position="165"/>
    </location>
</feature>
<feature type="transmembrane region" description="Helical" evidence="5">
    <location>
        <begin position="20"/>
        <end position="39"/>
    </location>
</feature>
<evidence type="ECO:0000256" key="2">
    <source>
        <dbReference type="ARBA" id="ARBA00022692"/>
    </source>
</evidence>
<evidence type="ECO:0000256" key="1">
    <source>
        <dbReference type="ARBA" id="ARBA00004141"/>
    </source>
</evidence>
<feature type="transmembrane region" description="Helical" evidence="5">
    <location>
        <begin position="286"/>
        <end position="305"/>
    </location>
</feature>
<keyword evidence="3 5" id="KW-1133">Transmembrane helix</keyword>
<proteinExistence type="predicted"/>
<dbReference type="PANTHER" id="PTHR23514">
    <property type="entry name" value="BYPASS OF STOP CODON PROTEIN 6"/>
    <property type="match status" value="1"/>
</dbReference>
<dbReference type="Proteomes" id="UP001501821">
    <property type="component" value="Unassembled WGS sequence"/>
</dbReference>
<dbReference type="InterPro" id="IPR036259">
    <property type="entry name" value="MFS_trans_sf"/>
</dbReference>
<feature type="transmembrane region" description="Helical" evidence="5">
    <location>
        <begin position="311"/>
        <end position="333"/>
    </location>
</feature>
<dbReference type="Pfam" id="PF07690">
    <property type="entry name" value="MFS_1"/>
    <property type="match status" value="1"/>
</dbReference>
<dbReference type="Gene3D" id="1.20.1250.20">
    <property type="entry name" value="MFS general substrate transporter like domains"/>
    <property type="match status" value="1"/>
</dbReference>
<feature type="transmembrane region" description="Helical" evidence="5">
    <location>
        <begin position="255"/>
        <end position="274"/>
    </location>
</feature>
<name>A0ABP7IR13_9ACTN</name>
<evidence type="ECO:0000313" key="7">
    <source>
        <dbReference type="Proteomes" id="UP001501821"/>
    </source>
</evidence>
<dbReference type="PROSITE" id="PS51257">
    <property type="entry name" value="PROKAR_LIPOPROTEIN"/>
    <property type="match status" value="1"/>
</dbReference>
<protein>
    <submittedName>
        <fullName evidence="6">MFS transporter</fullName>
    </submittedName>
</protein>
<feature type="transmembrane region" description="Helical" evidence="5">
    <location>
        <begin position="93"/>
        <end position="118"/>
    </location>
</feature>
<sequence>MNGSDGRGGRAAAVSRPAVAWVFALNGLSFSCLVARLPDVRGNLDLSNGDLGLLLLTISLGSLAALSASGVFVGRYGPTAVVRVGSGFALTGLVLAGVGVGAASSVVLTAAGFAIYGIGISSWDVAMNVEAAEVERALDRTIMPRFHAAWSLGTFGGAGIGVLLTRADVPVLLHLAVGGVIACGATAGAAGLFLPRSADVARAGEDVAGPGRSRSPWTEPRTLAIGVMVLCFAAGEGAANDWLTLALIDGYDAPHWVGVAGFALFVSAMTLGRLTGPVALDRWGRVPVLAVLAVVSGAGVLLVVAGVSGPAAGLGIVLWGSGVALGFPVGMSAAADDAAGSARRVSVVATIGYGAFLTGPPLLGALGDAVGTLDSLLAVAALMGVAVLTVGAARKPA</sequence>
<feature type="transmembrane region" description="Helical" evidence="5">
    <location>
        <begin position="375"/>
        <end position="393"/>
    </location>
</feature>
<evidence type="ECO:0000256" key="3">
    <source>
        <dbReference type="ARBA" id="ARBA00022989"/>
    </source>
</evidence>
<dbReference type="RefSeq" id="WP_344776413.1">
    <property type="nucleotide sequence ID" value="NZ_BAABAH010000010.1"/>
</dbReference>
<evidence type="ECO:0000313" key="6">
    <source>
        <dbReference type="EMBL" id="GAA3824806.1"/>
    </source>
</evidence>
<keyword evidence="2 5" id="KW-0812">Transmembrane</keyword>
<evidence type="ECO:0000256" key="4">
    <source>
        <dbReference type="ARBA" id="ARBA00023136"/>
    </source>
</evidence>
<keyword evidence="4 5" id="KW-0472">Membrane</keyword>